<evidence type="ECO:0000259" key="7">
    <source>
        <dbReference type="PROSITE" id="PS50093"/>
    </source>
</evidence>
<evidence type="ECO:0000256" key="3">
    <source>
        <dbReference type="ARBA" id="ARBA00022737"/>
    </source>
</evidence>
<dbReference type="SUPFAM" id="SSF49299">
    <property type="entry name" value="PKD domain"/>
    <property type="match status" value="2"/>
</dbReference>
<dbReference type="OrthoDB" id="9765926at2"/>
<dbReference type="InterPro" id="IPR035986">
    <property type="entry name" value="PKD_dom_sf"/>
</dbReference>
<protein>
    <submittedName>
        <fullName evidence="8">PKD domain-containing protein</fullName>
    </submittedName>
</protein>
<keyword evidence="2" id="KW-0812">Transmembrane</keyword>
<sequence length="1344" mass="145507">MGRIYNIYNRYFFWILSLGLCFTASVSQAQEFVVKGQCMLNPDCEDDATAFEDTVKTATAWAWNFGDGTSTDNTATTRNPRHAYQAPGTYVVSLKRTRQNGEVDSLSLPIQIGELPPPFQNWKTDTTICPDQTITLDPYPNGGAPEGAKFIWYPKGDTTQALEVDSSGCYSVEVILPNGCKIQDLVNVKICLEPSNQEGAKWYFGDNAGLDFANGSPQAITDGKLQTPEGTSAIANSKGELLFYTDGIKIFDRDGTELECLADTCRPLLGSPNSTQSALIVPQPTCKGCEYLYNVFTTSDINDSTKLLTVSVVDMRRNNGKGAVVEQNTILQQPTTERLASVRNEADSTYWIVTHDFGTNVFRVFHATEGGLIEAGEYPLGMAHDAESKAEGYMKFSAPDSASGQRRLAVIVPGPPRNYVELFSFSDSTGVLTYERTIDLGPSPPQAYGVEFSPTGEKMYISFLGDGDSTASKLVQYDLTLGDSALIADSRLLIDSTTSQRFGALQIGSDGKIYMAIEGSEFLGVINEPEGNSVMAIDYEAEGINLGGKKSNLGLPSLVQNFTQQQDGPGFQADGFCTGAPTMFQASPLCDPLKDTYTWNFGDGSAPVSGEQNQVEHTYREPGIYTVSLRATNQCKDTTFFQEVEIFATPLPLDLGQDRDECRNSIELEANVEAEQFFWLLNGRLVGREKTLRATQTGQYVAVAANGPQGLCFQADTIELTIRRPPPFSLGPDTTVCNDSSIVLTAPGLTWREFTWSTGENTRSITVAQEGTYFVEVKNGNDCYNEDTIQVVARPRARIAADLLPPTGCTTADGQIEITSLVPSGTYNYSWIRPDSSSLGNTPQITGLREGSYLLRVSGNPLACTTDTSFVLRSPANPLQMSPIIDNAACTQPDSGSIGLTITGGQPTNFQWRNATGQVVSTEQTAVGLAAGTYSIEASDAGGCTFSLTGIVVGLDKDNLALLGPDRGKCIGDTIQLTPLANDFNGNQYLWSNGASTRTLIVREAGTYSLTVTNADNGCTGTDDVRVQFSAKPEVNAGSPLAFCSNQRPQRLTGATPANGFWAGNGVDSVGLFIPADSLVGRQTLVYTVSNQGCEASANRIVDIKPVPVVRLGPDTTLCYDGTFQLVASNISEAQYSWSNGQTTAAITPQFTGTYTVTATLAGCSNRDTIRIIFLPSPRLDLAPESALCVAENGTALLDARGGANQSYFWPETGDTTRQIRVGNLGLYRVIATNREGCTISDTTEVVDGCEPRIFVPDAFTPNADGQNDELDVFGLYFTDFEIKVYNRWGEVIFASEDINEKWDGAYKGQKVQPGAYPYVIRYGSEYYPERARNLLRGSVMVIR</sequence>
<keyword evidence="6" id="KW-0732">Signal</keyword>
<evidence type="ECO:0000256" key="1">
    <source>
        <dbReference type="ARBA" id="ARBA00004141"/>
    </source>
</evidence>
<evidence type="ECO:0000256" key="2">
    <source>
        <dbReference type="ARBA" id="ARBA00022692"/>
    </source>
</evidence>
<keyword evidence="3" id="KW-0677">Repeat</keyword>
<keyword evidence="4" id="KW-1133">Transmembrane helix</keyword>
<dbReference type="GO" id="GO:0005886">
    <property type="term" value="C:plasma membrane"/>
    <property type="evidence" value="ECO:0007669"/>
    <property type="project" value="TreeGrafter"/>
</dbReference>
<evidence type="ECO:0000256" key="5">
    <source>
        <dbReference type="ARBA" id="ARBA00023136"/>
    </source>
</evidence>
<dbReference type="NCBIfam" id="TIGR04131">
    <property type="entry name" value="Bac_Flav_CTERM"/>
    <property type="match status" value="1"/>
</dbReference>
<evidence type="ECO:0000256" key="6">
    <source>
        <dbReference type="SAM" id="SignalP"/>
    </source>
</evidence>
<keyword evidence="9" id="KW-1185">Reference proteome</keyword>
<evidence type="ECO:0000256" key="4">
    <source>
        <dbReference type="ARBA" id="ARBA00022989"/>
    </source>
</evidence>
<dbReference type="Gene3D" id="2.60.40.10">
    <property type="entry name" value="Immunoglobulins"/>
    <property type="match status" value="2"/>
</dbReference>
<dbReference type="SUPFAM" id="SSF63829">
    <property type="entry name" value="Calcium-dependent phosphotriesterase"/>
    <property type="match status" value="1"/>
</dbReference>
<feature type="chain" id="PRO_5020181712" evidence="6">
    <location>
        <begin position="30"/>
        <end position="1344"/>
    </location>
</feature>
<organism evidence="8 9">
    <name type="scientific">Arundinibacter roseus</name>
    <dbReference type="NCBI Taxonomy" id="2070510"/>
    <lineage>
        <taxon>Bacteria</taxon>
        <taxon>Pseudomonadati</taxon>
        <taxon>Bacteroidota</taxon>
        <taxon>Cytophagia</taxon>
        <taxon>Cytophagales</taxon>
        <taxon>Spirosomataceae</taxon>
        <taxon>Arundinibacter</taxon>
    </lineage>
</organism>
<dbReference type="CDD" id="cd00146">
    <property type="entry name" value="PKD"/>
    <property type="match status" value="2"/>
</dbReference>
<evidence type="ECO:0000313" key="8">
    <source>
        <dbReference type="EMBL" id="TDB59148.1"/>
    </source>
</evidence>
<dbReference type="EMBL" id="SMJU01000021">
    <property type="protein sequence ID" value="TDB59148.1"/>
    <property type="molecule type" value="Genomic_DNA"/>
</dbReference>
<dbReference type="Proteomes" id="UP000295706">
    <property type="component" value="Unassembled WGS sequence"/>
</dbReference>
<dbReference type="InterPro" id="IPR000601">
    <property type="entry name" value="PKD_dom"/>
</dbReference>
<evidence type="ECO:0000313" key="9">
    <source>
        <dbReference type="Proteomes" id="UP000295706"/>
    </source>
</evidence>
<dbReference type="Pfam" id="PF18911">
    <property type="entry name" value="PKD_4"/>
    <property type="match status" value="2"/>
</dbReference>
<dbReference type="GO" id="GO:0006816">
    <property type="term" value="P:calcium ion transport"/>
    <property type="evidence" value="ECO:0007669"/>
    <property type="project" value="TreeGrafter"/>
</dbReference>
<keyword evidence="5" id="KW-0472">Membrane</keyword>
<comment type="caution">
    <text evidence="8">The sequence shown here is derived from an EMBL/GenBank/DDBJ whole genome shotgun (WGS) entry which is preliminary data.</text>
</comment>
<dbReference type="Pfam" id="PF13585">
    <property type="entry name" value="CHU_C"/>
    <property type="match status" value="1"/>
</dbReference>
<feature type="signal peptide" evidence="6">
    <location>
        <begin position="1"/>
        <end position="29"/>
    </location>
</feature>
<dbReference type="PROSITE" id="PS50093">
    <property type="entry name" value="PKD"/>
    <property type="match status" value="2"/>
</dbReference>
<dbReference type="PANTHER" id="PTHR46730:SF4">
    <property type="entry name" value="POLYCYSTIC KIDNEY DISEASE PROTEIN 1-LIKE 1"/>
    <property type="match status" value="1"/>
</dbReference>
<dbReference type="RefSeq" id="WP_132122096.1">
    <property type="nucleotide sequence ID" value="NZ_SMJU01000021.1"/>
</dbReference>
<comment type="subcellular location">
    <subcellularLocation>
        <location evidence="1">Membrane</location>
        <topology evidence="1">Multi-pass membrane protein</topology>
    </subcellularLocation>
</comment>
<accession>A0A4R4JWK6</accession>
<dbReference type="PANTHER" id="PTHR46730">
    <property type="entry name" value="POLYCYSTIN-1"/>
    <property type="match status" value="1"/>
</dbReference>
<dbReference type="InterPro" id="IPR022409">
    <property type="entry name" value="PKD/Chitinase_dom"/>
</dbReference>
<reference evidence="8 9" key="1">
    <citation type="submission" date="2019-02" db="EMBL/GenBank/DDBJ databases">
        <title>Arundinibacter roseus gen. nov., sp. nov., a new member of the family Cytophagaceae.</title>
        <authorList>
            <person name="Szuroczki S."/>
            <person name="Khayer B."/>
            <person name="Sproer C."/>
            <person name="Toumi M."/>
            <person name="Szabo A."/>
            <person name="Felfoldi T."/>
            <person name="Schumann P."/>
            <person name="Toth E."/>
        </authorList>
    </citation>
    <scope>NUCLEOTIDE SEQUENCE [LARGE SCALE GENOMIC DNA]</scope>
    <source>
        <strain evidence="8 9">DMA-k-7a</strain>
    </source>
</reference>
<dbReference type="GO" id="GO:0005261">
    <property type="term" value="F:monoatomic cation channel activity"/>
    <property type="evidence" value="ECO:0007669"/>
    <property type="project" value="TreeGrafter"/>
</dbReference>
<feature type="domain" description="PKD" evidence="7">
    <location>
        <begin position="59"/>
        <end position="112"/>
    </location>
</feature>
<feature type="domain" description="PKD" evidence="7">
    <location>
        <begin position="591"/>
        <end position="633"/>
    </location>
</feature>
<name>A0A4R4JWK6_9BACT</name>
<dbReference type="InterPro" id="IPR013783">
    <property type="entry name" value="Ig-like_fold"/>
</dbReference>
<dbReference type="SMART" id="SM00089">
    <property type="entry name" value="PKD"/>
    <property type="match status" value="2"/>
</dbReference>
<dbReference type="InterPro" id="IPR026341">
    <property type="entry name" value="T9SS_type_B"/>
</dbReference>
<proteinExistence type="predicted"/>
<gene>
    <name evidence="8" type="ORF">EZE20_22730</name>
</gene>